<evidence type="ECO:0000259" key="1">
    <source>
        <dbReference type="PROSITE" id="PS50994"/>
    </source>
</evidence>
<dbReference type="Proteomes" id="UP000029549">
    <property type="component" value="Unassembled WGS sequence"/>
</dbReference>
<dbReference type="Pfam" id="PF13276">
    <property type="entry name" value="HTH_21"/>
    <property type="match status" value="1"/>
</dbReference>
<proteinExistence type="predicted"/>
<dbReference type="Gene3D" id="3.30.420.10">
    <property type="entry name" value="Ribonuclease H-like superfamily/Ribonuclease H"/>
    <property type="match status" value="1"/>
</dbReference>
<dbReference type="InterPro" id="IPR025948">
    <property type="entry name" value="HTH-like_dom"/>
</dbReference>
<dbReference type="InterPro" id="IPR001584">
    <property type="entry name" value="Integrase_cat-core"/>
</dbReference>
<keyword evidence="3" id="KW-1185">Reference proteome</keyword>
<dbReference type="PANTHER" id="PTHR46889:SF4">
    <property type="entry name" value="TRANSPOSASE INSO FOR INSERTION SEQUENCE ELEMENT IS911B-RELATED"/>
    <property type="match status" value="1"/>
</dbReference>
<feature type="domain" description="Integrase catalytic" evidence="1">
    <location>
        <begin position="1"/>
        <end position="99"/>
    </location>
</feature>
<comment type="caution">
    <text evidence="2">The sequence shown here is derived from an EMBL/GenBank/DDBJ whole genome shotgun (WGS) entry which is preliminary data.</text>
</comment>
<accession>D0J450</accession>
<organism evidence="2 3">
    <name type="scientific">Comamonas thiooxydans</name>
    <dbReference type="NCBI Taxonomy" id="363952"/>
    <lineage>
        <taxon>Bacteria</taxon>
        <taxon>Pseudomonadati</taxon>
        <taxon>Pseudomonadota</taxon>
        <taxon>Betaproteobacteria</taxon>
        <taxon>Burkholderiales</taxon>
        <taxon>Comamonadaceae</taxon>
        <taxon>Comamonas</taxon>
    </lineage>
</organism>
<dbReference type="AlphaFoldDB" id="A0A096G819"/>
<evidence type="ECO:0000313" key="2">
    <source>
        <dbReference type="EMBL" id="KGH06908.1"/>
    </source>
</evidence>
<dbReference type="KEGG" id="ctt:CtCNB1_1497"/>
<dbReference type="RefSeq" id="WP_012837662.1">
    <property type="nucleotide sequence ID" value="NZ_JABFDR010000026.1"/>
</dbReference>
<dbReference type="EMBL" id="AWTP01000140">
    <property type="protein sequence ID" value="KGH06908.1"/>
    <property type="molecule type" value="Genomic_DNA"/>
</dbReference>
<dbReference type="InterPro" id="IPR012337">
    <property type="entry name" value="RNaseH-like_sf"/>
</dbReference>
<dbReference type="PROSITE" id="PS50994">
    <property type="entry name" value="INTEGRASE"/>
    <property type="match status" value="1"/>
</dbReference>
<dbReference type="SUPFAM" id="SSF53098">
    <property type="entry name" value="Ribonuclease H-like"/>
    <property type="match status" value="1"/>
</dbReference>
<dbReference type="PANTHER" id="PTHR46889">
    <property type="entry name" value="TRANSPOSASE INSF FOR INSERTION SEQUENCE IS3B-RELATED"/>
    <property type="match status" value="1"/>
</dbReference>
<reference evidence="2 3" key="1">
    <citation type="submission" date="2013-09" db="EMBL/GenBank/DDBJ databases">
        <title>High correlation between genotypes and phenotypes of environmental bacteria Comamonas testosteroni strains.</title>
        <authorList>
            <person name="Liu L."/>
            <person name="Zhu W."/>
            <person name="Xia X."/>
            <person name="Xu B."/>
            <person name="Luo M."/>
            <person name="Wang G."/>
        </authorList>
    </citation>
    <scope>NUCLEOTIDE SEQUENCE [LARGE SCALE GENOMIC DNA]</scope>
    <source>
        <strain evidence="2 3">DF2</strain>
    </source>
</reference>
<dbReference type="GO" id="GO:0015074">
    <property type="term" value="P:DNA integration"/>
    <property type="evidence" value="ECO:0007669"/>
    <property type="project" value="InterPro"/>
</dbReference>
<dbReference type="GO" id="GO:0003676">
    <property type="term" value="F:nucleic acid binding"/>
    <property type="evidence" value="ECO:0007669"/>
    <property type="project" value="InterPro"/>
</dbReference>
<gene>
    <name evidence="2" type="ORF">P608_21680</name>
</gene>
<dbReference type="Pfam" id="PF00665">
    <property type="entry name" value="rve"/>
    <property type="match status" value="1"/>
</dbReference>
<accession>A0A096G819</accession>
<dbReference type="InterPro" id="IPR036397">
    <property type="entry name" value="RNaseH_sf"/>
</dbReference>
<dbReference type="InterPro" id="IPR050900">
    <property type="entry name" value="Transposase_IS3/IS150/IS904"/>
</dbReference>
<evidence type="ECO:0000313" key="3">
    <source>
        <dbReference type="Proteomes" id="UP000029549"/>
    </source>
</evidence>
<name>A0A096G819_9BURK</name>
<protein>
    <recommendedName>
        <fullName evidence="1">Integrase catalytic domain-containing protein</fullName>
    </recommendedName>
</protein>
<sequence>MAKALNERWATDMCRVWAGRAGWTTMALVIDCHSRELLGWNLSRSGRSKTAESALEQVLIARFGTLGRVPAPFLLLSDNGLVFTSRSSTALVRSYGLRHEESLAESLASLVLARSSYLYHRARLNADEKYVLVCRSITNIFERNHGCFGYRRVTATLCSSMAEPVNHKRVQRGSKFVGNGMNAFITASSPPC</sequence>